<dbReference type="RefSeq" id="WP_205106356.1">
    <property type="nucleotide sequence ID" value="NZ_BAAAHT010000018.1"/>
</dbReference>
<gene>
    <name evidence="1" type="ORF">JOE66_000264</name>
</gene>
<keyword evidence="2" id="KW-1185">Reference proteome</keyword>
<reference evidence="1 2" key="1">
    <citation type="submission" date="2021-01" db="EMBL/GenBank/DDBJ databases">
        <title>Sequencing the genomes of 1000 actinobacteria strains.</title>
        <authorList>
            <person name="Klenk H.-P."/>
        </authorList>
    </citation>
    <scope>NUCLEOTIDE SEQUENCE [LARGE SCALE GENOMIC DNA]</scope>
    <source>
        <strain evidence="1 2">DSM 13057</strain>
    </source>
</reference>
<dbReference type="SMART" id="SM01236">
    <property type="entry name" value="Haem_oxygenase_2"/>
    <property type="match status" value="1"/>
</dbReference>
<evidence type="ECO:0000313" key="2">
    <source>
        <dbReference type="Proteomes" id="UP000776164"/>
    </source>
</evidence>
<dbReference type="Pfam" id="PF14518">
    <property type="entry name" value="Haem_oxygenas_2"/>
    <property type="match status" value="1"/>
</dbReference>
<dbReference type="EMBL" id="JAFBBU010000001">
    <property type="protein sequence ID" value="MBM7470630.1"/>
    <property type="molecule type" value="Genomic_DNA"/>
</dbReference>
<dbReference type="InterPro" id="IPR016084">
    <property type="entry name" value="Haem_Oase-like_multi-hlx"/>
</dbReference>
<name>A0ABS2L1I7_9MICO</name>
<dbReference type="Proteomes" id="UP000776164">
    <property type="component" value="Unassembled WGS sequence"/>
</dbReference>
<evidence type="ECO:0000313" key="1">
    <source>
        <dbReference type="EMBL" id="MBM7470630.1"/>
    </source>
</evidence>
<proteinExistence type="predicted"/>
<evidence type="ECO:0008006" key="3">
    <source>
        <dbReference type="Google" id="ProtNLM"/>
    </source>
</evidence>
<comment type="caution">
    <text evidence="1">The sequence shown here is derived from an EMBL/GenBank/DDBJ whole genome shotgun (WGS) entry which is preliminary data.</text>
</comment>
<sequence length="362" mass="39881">MYSSNVVDRPTFASPHFTDRGPASRALLNALTGQADDADDVLAQFHAALVSALALTGDVLRDDDVQLTLFILYGLFYGSVVNCDEHWEWNTSLIAGRTSIESRFEDRLRAVVPHPELPSSDAESVARALFELTSHETGPSLARFVAKKATVEQLREFLVQRSIYTLKEADPHSWAIPRLTGRPKAALVEIQADEYGGGRPERMHSAIFARTMRGLGLDARYASYLDNVPAIILSSMNMMSMFGLNRRLRGAIVGHLAAFEMTSSIPSRQYGNGFRRLGYGPDVTEYFDEHVEADAVHEQIAGRDLAGALAEDQPALLADIMFGASACLTVDGWASEHILNAWTSQRSSLRLPLPDSVETRTR</sequence>
<organism evidence="1 2">
    <name type="scientific">Subtercola frigoramans</name>
    <dbReference type="NCBI Taxonomy" id="120298"/>
    <lineage>
        <taxon>Bacteria</taxon>
        <taxon>Bacillati</taxon>
        <taxon>Actinomycetota</taxon>
        <taxon>Actinomycetes</taxon>
        <taxon>Micrococcales</taxon>
        <taxon>Microbacteriaceae</taxon>
        <taxon>Subtercola</taxon>
    </lineage>
</organism>
<dbReference type="Gene3D" id="1.20.910.10">
    <property type="entry name" value="Heme oxygenase-like"/>
    <property type="match status" value="1"/>
</dbReference>
<dbReference type="SUPFAM" id="SSF48613">
    <property type="entry name" value="Heme oxygenase-like"/>
    <property type="match status" value="1"/>
</dbReference>
<accession>A0ABS2L1I7</accession>
<protein>
    <recommendedName>
        <fullName evidence="3">Iron-containing redox enzyme family protein</fullName>
    </recommendedName>
</protein>